<organism evidence="5 6">
    <name type="scientific">Striga hermonthica</name>
    <name type="common">Purple witchweed</name>
    <name type="synonym">Buchnera hermonthica</name>
    <dbReference type="NCBI Taxonomy" id="68872"/>
    <lineage>
        <taxon>Eukaryota</taxon>
        <taxon>Viridiplantae</taxon>
        <taxon>Streptophyta</taxon>
        <taxon>Embryophyta</taxon>
        <taxon>Tracheophyta</taxon>
        <taxon>Spermatophyta</taxon>
        <taxon>Magnoliopsida</taxon>
        <taxon>eudicotyledons</taxon>
        <taxon>Gunneridae</taxon>
        <taxon>Pentapetalae</taxon>
        <taxon>asterids</taxon>
        <taxon>lamiids</taxon>
        <taxon>Lamiales</taxon>
        <taxon>Orobanchaceae</taxon>
        <taxon>Buchnereae</taxon>
        <taxon>Striga</taxon>
    </lineage>
</organism>
<dbReference type="InterPro" id="IPR036465">
    <property type="entry name" value="vWFA_dom_sf"/>
</dbReference>
<feature type="domain" description="DUF2828" evidence="3">
    <location>
        <begin position="179"/>
        <end position="301"/>
    </location>
</feature>
<name>A0A9N7N630_STRHE</name>
<dbReference type="InterPro" id="IPR058580">
    <property type="entry name" value="DUF2828"/>
</dbReference>
<dbReference type="InterPro" id="IPR036514">
    <property type="entry name" value="SGNH_hydro_sf"/>
</dbReference>
<dbReference type="Pfam" id="PF00657">
    <property type="entry name" value="Lipase_GDSL"/>
    <property type="match status" value="1"/>
</dbReference>
<evidence type="ECO:0000256" key="2">
    <source>
        <dbReference type="SAM" id="MobiDB-lite"/>
    </source>
</evidence>
<keyword evidence="6" id="KW-1185">Reference proteome</keyword>
<proteinExistence type="inferred from homology"/>
<dbReference type="Gene3D" id="3.40.50.1110">
    <property type="entry name" value="SGNH hydrolase"/>
    <property type="match status" value="1"/>
</dbReference>
<dbReference type="AlphaFoldDB" id="A0A9N7N630"/>
<evidence type="ECO:0000259" key="4">
    <source>
        <dbReference type="Pfam" id="PF25043"/>
    </source>
</evidence>
<dbReference type="EMBL" id="CACSLK010024540">
    <property type="protein sequence ID" value="CAA0823438.1"/>
    <property type="molecule type" value="Genomic_DNA"/>
</dbReference>
<dbReference type="OrthoDB" id="1600564at2759"/>
<feature type="compositionally biased region" description="Polar residues" evidence="2">
    <location>
        <begin position="1"/>
        <end position="10"/>
    </location>
</feature>
<dbReference type="Pfam" id="PF11443">
    <property type="entry name" value="DUF2828"/>
    <property type="match status" value="2"/>
</dbReference>
<dbReference type="GO" id="GO:0016788">
    <property type="term" value="F:hydrolase activity, acting on ester bonds"/>
    <property type="evidence" value="ECO:0007669"/>
    <property type="project" value="InterPro"/>
</dbReference>
<dbReference type="InterPro" id="IPR001087">
    <property type="entry name" value="GDSL"/>
</dbReference>
<dbReference type="Proteomes" id="UP001153555">
    <property type="component" value="Unassembled WGS sequence"/>
</dbReference>
<evidence type="ECO:0000259" key="3">
    <source>
        <dbReference type="Pfam" id="PF11443"/>
    </source>
</evidence>
<evidence type="ECO:0000313" key="6">
    <source>
        <dbReference type="Proteomes" id="UP001153555"/>
    </source>
</evidence>
<dbReference type="SUPFAM" id="SSF52266">
    <property type="entry name" value="SGNH hydrolase"/>
    <property type="match status" value="1"/>
</dbReference>
<dbReference type="PANTHER" id="PTHR31373">
    <property type="entry name" value="OS06G0652100 PROTEIN"/>
    <property type="match status" value="1"/>
</dbReference>
<dbReference type="InterPro" id="IPR056690">
    <property type="entry name" value="DUF7788"/>
</dbReference>
<comment type="similarity">
    <text evidence="1">Belongs to the 'GDSL' lipolytic enzyme family.</text>
</comment>
<feature type="domain" description="DUF7788" evidence="4">
    <location>
        <begin position="303"/>
        <end position="414"/>
    </location>
</feature>
<evidence type="ECO:0000313" key="5">
    <source>
        <dbReference type="EMBL" id="CAA0823438.1"/>
    </source>
</evidence>
<dbReference type="PANTHER" id="PTHR31373:SF17">
    <property type="entry name" value="OS06G0652100 PROTEIN"/>
    <property type="match status" value="1"/>
</dbReference>
<feature type="compositionally biased region" description="Low complexity" evidence="2">
    <location>
        <begin position="22"/>
        <end position="33"/>
    </location>
</feature>
<reference evidence="5" key="1">
    <citation type="submission" date="2019-12" db="EMBL/GenBank/DDBJ databases">
        <authorList>
            <person name="Scholes J."/>
        </authorList>
    </citation>
    <scope>NUCLEOTIDE SEQUENCE</scope>
</reference>
<comment type="caution">
    <text evidence="5">The sequence shown here is derived from an EMBL/GenBank/DDBJ whole genome shotgun (WGS) entry which is preliminary data.</text>
</comment>
<dbReference type="Pfam" id="PF25043">
    <property type="entry name" value="DUF7788"/>
    <property type="match status" value="1"/>
</dbReference>
<evidence type="ECO:0000256" key="1">
    <source>
        <dbReference type="ARBA" id="ARBA00008668"/>
    </source>
</evidence>
<protein>
    <submittedName>
        <fullName evidence="5">GDSL esterase/lipase</fullName>
    </submittedName>
</protein>
<dbReference type="InterPro" id="IPR011205">
    <property type="entry name" value="UCP015417_vWA"/>
</dbReference>
<accession>A0A9N7N630</accession>
<gene>
    <name evidence="5" type="ORF">SHERM_20595</name>
</gene>
<feature type="region of interest" description="Disordered" evidence="2">
    <location>
        <begin position="1"/>
        <end position="33"/>
    </location>
</feature>
<feature type="domain" description="DUF2828" evidence="3">
    <location>
        <begin position="62"/>
        <end position="177"/>
    </location>
</feature>
<sequence length="893" mass="99435">MDSSATTTISLVGPPEIHRKSTPPAAVTATAPTTTGNPFMDLMVANFNKTAVPAPVPPMGFTENFSPTFLSSGNPCLDFFFHVVPDTPPEALAQCLKLAWEDDPLKALKLVCNLRGVRGTGKTDREGGYTAALWIHKNHPKTLACNVAPLAKFGYFKDLLEILFRLVEGPDARTEAKAAYRMEEAHYAYRVRDRLRKQVLVPLRKALELPEVYMSAKQWSTLPYNRVSSIAMKMYKQVFLEHDEQRFGEYLEKVHKGEAKIAAGALLPHEIVAGLEDGDNGQVAELQWRRMVDDLAKKGKMSNCIAICDVSGSMYGVPMEVSVALGVLVSELSEEPWKGKLITFSANPKIQDVVGSSLAEKTNFVRSMEWGMNTNFQNVFDLLLEVAVAGKLKPDEMIKRLLVFSDMEFDQASAYKSLDLPERAPKRRLWKQIWGWVGPQRVKQFLWLAAQDRLLTNGERHRRHLTDTSLCDLCKVQPETVLHALRDCTHSVQFWKAILPRSRWTEFFAVEHGPWLEANLTGTSNDLDDDWDCSFGVGVWRLHGGNSSGVLSTGLAFRRNIFRSTGGESFGWSSNHRLHSVGIPYLSSYLDSIGSNYQQGANFATGGATIVRPNETWFATGASPFPLEIQVEHYTQLKDRAPHLYNQSKDECVRYRLPNPDLDLFKALFTVDIGQNDVAFGIRTLSYQHQKEAIPTIVAQFISQIGVLYERGARTFWIHNTGPIGCLPVAIAKVQKPVPPGYLDEFGCVKIQNDVALLFNKVLKDEIVKLRANLSNASIVYVDVYAAKYELISTAKNQGFEDPFATCCGYHGIDYDVYCGNTGNVNGTKVFATSCPNPSEVISWDGVHYTEAANKWIADRIVNGSLSDPQVAVSRACHMQASVSPMKTQSNSD</sequence>
<dbReference type="SUPFAM" id="SSF53300">
    <property type="entry name" value="vWA-like"/>
    <property type="match status" value="1"/>
</dbReference>